<protein>
    <recommendedName>
        <fullName evidence="3">Class I SAM-dependent methyltransferase</fullName>
    </recommendedName>
</protein>
<proteinExistence type="predicted"/>
<sequence length="167" mass="19689">MQKFGSFINEKSDISEHLLTIFETCRPYKHITEFGLRKGKSTIAILASTPNKFISYELFPIEEEINKIKEMAKIENLNFIVKIEDSRKCVIEDTDVLFIDTEHNYEQLYTELTKHANNVRHKIIMHDTETFPKMTSALYDFLNSHQEWEVELVKHNNNGLTIIRRLP</sequence>
<gene>
    <name evidence="1" type="ORF">COV24_03535</name>
</gene>
<dbReference type="InterPro" id="IPR029063">
    <property type="entry name" value="SAM-dependent_MTases_sf"/>
</dbReference>
<dbReference type="Proteomes" id="UP000230214">
    <property type="component" value="Unassembled WGS sequence"/>
</dbReference>
<dbReference type="EMBL" id="PCXU01000029">
    <property type="protein sequence ID" value="PIR43304.1"/>
    <property type="molecule type" value="Genomic_DNA"/>
</dbReference>
<organism evidence="1 2">
    <name type="scientific">candidate division WWE3 bacterium CG10_big_fil_rev_8_21_14_0_10_32_10</name>
    <dbReference type="NCBI Taxonomy" id="1975090"/>
    <lineage>
        <taxon>Bacteria</taxon>
        <taxon>Katanobacteria</taxon>
    </lineage>
</organism>
<dbReference type="Gene3D" id="3.40.50.150">
    <property type="entry name" value="Vaccinia Virus protein VP39"/>
    <property type="match status" value="1"/>
</dbReference>
<reference evidence="1 2" key="1">
    <citation type="submission" date="2017-09" db="EMBL/GenBank/DDBJ databases">
        <title>Depth-based differentiation of microbial function through sediment-hosted aquifers and enrichment of novel symbionts in the deep terrestrial subsurface.</title>
        <authorList>
            <person name="Probst A.J."/>
            <person name="Ladd B."/>
            <person name="Jarett J.K."/>
            <person name="Geller-Mcgrath D.E."/>
            <person name="Sieber C.M."/>
            <person name="Emerson J.B."/>
            <person name="Anantharaman K."/>
            <person name="Thomas B.C."/>
            <person name="Malmstrom R."/>
            <person name="Stieglmeier M."/>
            <person name="Klingl A."/>
            <person name="Woyke T."/>
            <person name="Ryan C.M."/>
            <person name="Banfield J.F."/>
        </authorList>
    </citation>
    <scope>NUCLEOTIDE SEQUENCE [LARGE SCALE GENOMIC DNA]</scope>
    <source>
        <strain evidence="1">CG10_big_fil_rev_8_21_14_0_10_32_10</strain>
    </source>
</reference>
<evidence type="ECO:0000313" key="2">
    <source>
        <dbReference type="Proteomes" id="UP000230214"/>
    </source>
</evidence>
<comment type="caution">
    <text evidence="1">The sequence shown here is derived from an EMBL/GenBank/DDBJ whole genome shotgun (WGS) entry which is preliminary data.</text>
</comment>
<evidence type="ECO:0000313" key="1">
    <source>
        <dbReference type="EMBL" id="PIR43304.1"/>
    </source>
</evidence>
<accession>A0A2H0RBA1</accession>
<dbReference type="AlphaFoldDB" id="A0A2H0RBA1"/>
<evidence type="ECO:0008006" key="3">
    <source>
        <dbReference type="Google" id="ProtNLM"/>
    </source>
</evidence>
<name>A0A2H0RBA1_UNCKA</name>